<comment type="subunit">
    <text evidence="4">The core complex is formed by different alpha and beta chains, binding bacteriochlorophyll molecules, and arranged most probably in tetrameric structures disposed around the reaction center. The non-pigmented gamma chains may constitute additional components.</text>
</comment>
<comment type="function">
    <text evidence="1">Antenna complexes are light-harvesting systems, which transfer the excitation energy to the reaction centers.</text>
</comment>
<dbReference type="STRING" id="398580.Dshi_2899"/>
<evidence type="ECO:0000256" key="2">
    <source>
        <dbReference type="ARBA" id="ARBA00004249"/>
    </source>
</evidence>
<evidence type="ECO:0000256" key="13">
    <source>
        <dbReference type="ARBA" id="ARBA00022989"/>
    </source>
</evidence>
<evidence type="ECO:0000313" key="19">
    <source>
        <dbReference type="EMBL" id="ABV94632.1"/>
    </source>
</evidence>
<keyword evidence="20" id="KW-1185">Reference proteome</keyword>
<dbReference type="InterPro" id="IPR000066">
    <property type="entry name" value="Antenna_a/b"/>
</dbReference>
<keyword evidence="9" id="KW-0812">Transmembrane</keyword>
<dbReference type="InterPro" id="IPR035889">
    <property type="entry name" value="Light-harvesting_complex"/>
</dbReference>
<protein>
    <recommendedName>
        <fullName evidence="17">Antenna pigment protein alpha chain</fullName>
    </recommendedName>
</protein>
<dbReference type="HOGENOM" id="CLU_167602_0_0_5"/>
<evidence type="ECO:0000256" key="7">
    <source>
        <dbReference type="ARBA" id="ARBA00022519"/>
    </source>
</evidence>
<evidence type="ECO:0000256" key="14">
    <source>
        <dbReference type="ARBA" id="ARBA00022991"/>
    </source>
</evidence>
<evidence type="ECO:0000256" key="3">
    <source>
        <dbReference type="ARBA" id="ARBA00005629"/>
    </source>
</evidence>
<dbReference type="GO" id="GO:0046872">
    <property type="term" value="F:metal ion binding"/>
    <property type="evidence" value="ECO:0007669"/>
    <property type="project" value="UniProtKB-KW"/>
</dbReference>
<dbReference type="AlphaFoldDB" id="A8LJM9"/>
<dbReference type="eggNOG" id="ENOG503358U">
    <property type="taxonomic scope" value="Bacteria"/>
</dbReference>
<dbReference type="GO" id="GO:0005886">
    <property type="term" value="C:plasma membrane"/>
    <property type="evidence" value="ECO:0007669"/>
    <property type="project" value="UniProtKB-SubCell"/>
</dbReference>
<dbReference type="SUPFAM" id="SSF56918">
    <property type="entry name" value="Light-harvesting complex subunits"/>
    <property type="match status" value="1"/>
</dbReference>
<keyword evidence="13" id="KW-1133">Transmembrane helix</keyword>
<keyword evidence="5" id="KW-1003">Cell membrane</keyword>
<evidence type="ECO:0000256" key="1">
    <source>
        <dbReference type="ARBA" id="ARBA00002455"/>
    </source>
</evidence>
<dbReference type="Pfam" id="PF00556">
    <property type="entry name" value="LHC"/>
    <property type="match status" value="1"/>
</dbReference>
<evidence type="ECO:0000256" key="4">
    <source>
        <dbReference type="ARBA" id="ARBA00011367"/>
    </source>
</evidence>
<dbReference type="OrthoDB" id="7065223at2"/>
<evidence type="ECO:0000256" key="15">
    <source>
        <dbReference type="ARBA" id="ARBA00023136"/>
    </source>
</evidence>
<gene>
    <name evidence="19" type="ordered locus">Dshi_2899</name>
</gene>
<feature type="domain" description="Antenna complex alpha/beta subunit" evidence="18">
    <location>
        <begin position="3"/>
        <end position="41"/>
    </location>
</feature>
<comment type="subcellular location">
    <subcellularLocation>
        <location evidence="2">Cell inner membrane</location>
        <topology evidence="2">Single-pass type II membrane protein</topology>
    </subcellularLocation>
</comment>
<evidence type="ECO:0000256" key="12">
    <source>
        <dbReference type="ARBA" id="ARBA00022956"/>
    </source>
</evidence>
<dbReference type="Proteomes" id="UP000006833">
    <property type="component" value="Chromosome"/>
</dbReference>
<evidence type="ECO:0000256" key="6">
    <source>
        <dbReference type="ARBA" id="ARBA00022494"/>
    </source>
</evidence>
<evidence type="ECO:0000256" key="11">
    <source>
        <dbReference type="ARBA" id="ARBA00022842"/>
    </source>
</evidence>
<dbReference type="InterPro" id="IPR018332">
    <property type="entry name" value="Antenna_alpha"/>
</dbReference>
<reference evidence="20" key="1">
    <citation type="journal article" date="2010" name="ISME J.">
        <title>The complete genome sequence of the algal symbiont Dinoroseobacter shibae: a hitchhiker's guide to life in the sea.</title>
        <authorList>
            <person name="Wagner-Dobler I."/>
            <person name="Ballhausen B."/>
            <person name="Berger M."/>
            <person name="Brinkhoff T."/>
            <person name="Buchholz I."/>
            <person name="Bunk B."/>
            <person name="Cypionka H."/>
            <person name="Daniel R."/>
            <person name="Drepper T."/>
            <person name="Gerdts G."/>
            <person name="Hahnke S."/>
            <person name="Han C."/>
            <person name="Jahn D."/>
            <person name="Kalhoefer D."/>
            <person name="Kiss H."/>
            <person name="Klenk H.P."/>
            <person name="Kyrpides N."/>
            <person name="Liebl W."/>
            <person name="Liesegang H."/>
            <person name="Meincke L."/>
            <person name="Pati A."/>
            <person name="Petersen J."/>
            <person name="Piekarski T."/>
            <person name="Pommerenke C."/>
            <person name="Pradella S."/>
            <person name="Pukall R."/>
            <person name="Rabus R."/>
            <person name="Stackebrandt E."/>
            <person name="Thole S."/>
            <person name="Thompson L."/>
            <person name="Tielen P."/>
            <person name="Tomasch J."/>
            <person name="von Jan M."/>
            <person name="Wanphrut N."/>
            <person name="Wichels A."/>
            <person name="Zech H."/>
            <person name="Simon M."/>
        </authorList>
    </citation>
    <scope>NUCLEOTIDE SEQUENCE [LARGE SCALE GENOMIC DNA]</scope>
    <source>
        <strain evidence="20">DSM 16493 / NCIMB 14021 / DFL 12</strain>
    </source>
</reference>
<dbReference type="InterPro" id="IPR002361">
    <property type="entry name" value="Antenna_alpha_CS"/>
</dbReference>
<evidence type="ECO:0000256" key="17">
    <source>
        <dbReference type="ARBA" id="ARBA00029710"/>
    </source>
</evidence>
<keyword evidence="6" id="KW-0148">Chlorophyll</keyword>
<evidence type="ECO:0000313" key="20">
    <source>
        <dbReference type="Proteomes" id="UP000006833"/>
    </source>
</evidence>
<dbReference type="GO" id="GO:0019684">
    <property type="term" value="P:photosynthesis, light reaction"/>
    <property type="evidence" value="ECO:0007669"/>
    <property type="project" value="InterPro"/>
</dbReference>
<keyword evidence="14" id="KW-0157">Chromophore</keyword>
<organism evidence="19 20">
    <name type="scientific">Dinoroseobacter shibae (strain DSM 16493 / NCIMB 14021 / DFL 12)</name>
    <dbReference type="NCBI Taxonomy" id="398580"/>
    <lineage>
        <taxon>Bacteria</taxon>
        <taxon>Pseudomonadati</taxon>
        <taxon>Pseudomonadota</taxon>
        <taxon>Alphaproteobacteria</taxon>
        <taxon>Rhodobacterales</taxon>
        <taxon>Roseobacteraceae</taxon>
        <taxon>Dinoroseobacter</taxon>
    </lineage>
</organism>
<keyword evidence="10" id="KW-0479">Metal-binding</keyword>
<name>A8LJM9_DINSH</name>
<evidence type="ECO:0000256" key="8">
    <source>
        <dbReference type="ARBA" id="ARBA00022549"/>
    </source>
</evidence>
<evidence type="ECO:0000256" key="16">
    <source>
        <dbReference type="ARBA" id="ARBA00023243"/>
    </source>
</evidence>
<dbReference type="RefSeq" id="WP_012179560.1">
    <property type="nucleotide sequence ID" value="NC_009952.1"/>
</dbReference>
<dbReference type="EMBL" id="CP000830">
    <property type="protein sequence ID" value="ABV94632.1"/>
    <property type="molecule type" value="Genomic_DNA"/>
</dbReference>
<comment type="similarity">
    <text evidence="3">Belongs to the antenna complex alpha subunit family.</text>
</comment>
<keyword evidence="16" id="KW-0437">Light-harvesting polypeptide</keyword>
<dbReference type="PRINTS" id="PR00673">
    <property type="entry name" value="LIGHTHARVSTA"/>
</dbReference>
<evidence type="ECO:0000256" key="10">
    <source>
        <dbReference type="ARBA" id="ARBA00022723"/>
    </source>
</evidence>
<keyword evidence="7" id="KW-0997">Cell inner membrane</keyword>
<keyword evidence="12" id="KW-0076">Bacteriochlorophyll</keyword>
<sequence>MNNAKMWLVVPPAVGVPVFLGAVAVGSFAVHVAVLSNTSWVSDFLSGNELGSGDSAALLQQQEAATAKASYVLPDVNGAQQVLIVMPDGTTRTAVLQGETLASASPTVPPSSY</sequence>
<proteinExistence type="inferred from homology"/>
<dbReference type="KEGG" id="dsh:Dshi_2899"/>
<evidence type="ECO:0000256" key="9">
    <source>
        <dbReference type="ARBA" id="ARBA00022692"/>
    </source>
</evidence>
<dbReference type="GO" id="GO:0030077">
    <property type="term" value="C:plasma membrane light-harvesting complex"/>
    <property type="evidence" value="ECO:0007669"/>
    <property type="project" value="InterPro"/>
</dbReference>
<dbReference type="GO" id="GO:0019866">
    <property type="term" value="C:organelle inner membrane"/>
    <property type="evidence" value="ECO:0007669"/>
    <property type="project" value="InterPro"/>
</dbReference>
<keyword evidence="11" id="KW-0460">Magnesium</keyword>
<dbReference type="GO" id="GO:0042314">
    <property type="term" value="F:bacteriochlorophyll binding"/>
    <property type="evidence" value="ECO:0007669"/>
    <property type="project" value="UniProtKB-KW"/>
</dbReference>
<keyword evidence="8" id="KW-0042">Antenna complex</keyword>
<accession>A8LJM9</accession>
<dbReference type="SMR" id="A8LJM9"/>
<evidence type="ECO:0000256" key="5">
    <source>
        <dbReference type="ARBA" id="ARBA00022475"/>
    </source>
</evidence>
<keyword evidence="15" id="KW-0472">Membrane</keyword>
<dbReference type="Gene3D" id="4.10.220.20">
    <property type="entry name" value="Light-harvesting complex"/>
    <property type="match status" value="1"/>
</dbReference>
<dbReference type="PROSITE" id="PS00968">
    <property type="entry name" value="ANTENNA_COMP_ALPHA"/>
    <property type="match status" value="1"/>
</dbReference>
<evidence type="ECO:0000259" key="18">
    <source>
        <dbReference type="Pfam" id="PF00556"/>
    </source>
</evidence>